<evidence type="ECO:0000256" key="3">
    <source>
        <dbReference type="ARBA" id="ARBA00023015"/>
    </source>
</evidence>
<keyword evidence="1" id="KW-0479">Metal-binding</keyword>
<reference evidence="9" key="1">
    <citation type="journal article" date="2023" name="Mol. Phylogenet. Evol.">
        <title>Genome-scale phylogeny and comparative genomics of the fungal order Sordariales.</title>
        <authorList>
            <person name="Hensen N."/>
            <person name="Bonometti L."/>
            <person name="Westerberg I."/>
            <person name="Brannstrom I.O."/>
            <person name="Guillou S."/>
            <person name="Cros-Aarteil S."/>
            <person name="Calhoun S."/>
            <person name="Haridas S."/>
            <person name="Kuo A."/>
            <person name="Mondo S."/>
            <person name="Pangilinan J."/>
            <person name="Riley R."/>
            <person name="LaButti K."/>
            <person name="Andreopoulos B."/>
            <person name="Lipzen A."/>
            <person name="Chen C."/>
            <person name="Yan M."/>
            <person name="Daum C."/>
            <person name="Ng V."/>
            <person name="Clum A."/>
            <person name="Steindorff A."/>
            <person name="Ohm R.A."/>
            <person name="Martin F."/>
            <person name="Silar P."/>
            <person name="Natvig D.O."/>
            <person name="Lalanne C."/>
            <person name="Gautier V."/>
            <person name="Ament-Velasquez S.L."/>
            <person name="Kruys A."/>
            <person name="Hutchinson M.I."/>
            <person name="Powell A.J."/>
            <person name="Barry K."/>
            <person name="Miller A.N."/>
            <person name="Grigoriev I.V."/>
            <person name="Debuchy R."/>
            <person name="Gladieux P."/>
            <person name="Hiltunen Thoren M."/>
            <person name="Johannesson H."/>
        </authorList>
    </citation>
    <scope>NUCLEOTIDE SEQUENCE</scope>
    <source>
        <strain evidence="9">CBS 731.68</strain>
    </source>
</reference>
<dbReference type="SUPFAM" id="SSF57701">
    <property type="entry name" value="Zn2/Cys6 DNA-binding domain"/>
    <property type="match status" value="1"/>
</dbReference>
<proteinExistence type="predicted"/>
<feature type="region of interest" description="Disordered" evidence="7">
    <location>
        <begin position="52"/>
        <end position="104"/>
    </location>
</feature>
<dbReference type="PROSITE" id="PS50048">
    <property type="entry name" value="ZN2_CY6_FUNGAL_2"/>
    <property type="match status" value="1"/>
</dbReference>
<keyword evidence="2" id="KW-0862">Zinc</keyword>
<dbReference type="InterPro" id="IPR036864">
    <property type="entry name" value="Zn2-C6_fun-type_DNA-bd_sf"/>
</dbReference>
<dbReference type="GO" id="GO:0006351">
    <property type="term" value="P:DNA-templated transcription"/>
    <property type="evidence" value="ECO:0007669"/>
    <property type="project" value="InterPro"/>
</dbReference>
<dbReference type="PANTHER" id="PTHR31944:SF131">
    <property type="entry name" value="HEME-RESPONSIVE ZINC FINGER TRANSCRIPTION FACTOR HAP1"/>
    <property type="match status" value="1"/>
</dbReference>
<feature type="region of interest" description="Disordered" evidence="7">
    <location>
        <begin position="124"/>
        <end position="159"/>
    </location>
</feature>
<dbReference type="RefSeq" id="XP_062650937.1">
    <property type="nucleotide sequence ID" value="XM_062792087.1"/>
</dbReference>
<organism evidence="9 10">
    <name type="scientific">Parathielavia appendiculata</name>
    <dbReference type="NCBI Taxonomy" id="2587402"/>
    <lineage>
        <taxon>Eukaryota</taxon>
        <taxon>Fungi</taxon>
        <taxon>Dikarya</taxon>
        <taxon>Ascomycota</taxon>
        <taxon>Pezizomycotina</taxon>
        <taxon>Sordariomycetes</taxon>
        <taxon>Sordariomycetidae</taxon>
        <taxon>Sordariales</taxon>
        <taxon>Chaetomiaceae</taxon>
        <taxon>Parathielavia</taxon>
    </lineage>
</organism>
<dbReference type="CDD" id="cd12148">
    <property type="entry name" value="fungal_TF_MHR"/>
    <property type="match status" value="1"/>
</dbReference>
<keyword evidence="3" id="KW-0805">Transcription regulation</keyword>
<dbReference type="GO" id="GO:0000978">
    <property type="term" value="F:RNA polymerase II cis-regulatory region sequence-specific DNA binding"/>
    <property type="evidence" value="ECO:0007669"/>
    <property type="project" value="TreeGrafter"/>
</dbReference>
<keyword evidence="6" id="KW-0539">Nucleus</keyword>
<reference evidence="9" key="2">
    <citation type="submission" date="2023-05" db="EMBL/GenBank/DDBJ databases">
        <authorList>
            <consortium name="Lawrence Berkeley National Laboratory"/>
            <person name="Steindorff A."/>
            <person name="Hensen N."/>
            <person name="Bonometti L."/>
            <person name="Westerberg I."/>
            <person name="Brannstrom I.O."/>
            <person name="Guillou S."/>
            <person name="Cros-Aarteil S."/>
            <person name="Calhoun S."/>
            <person name="Haridas S."/>
            <person name="Kuo A."/>
            <person name="Mondo S."/>
            <person name="Pangilinan J."/>
            <person name="Riley R."/>
            <person name="Labutti K."/>
            <person name="Andreopoulos B."/>
            <person name="Lipzen A."/>
            <person name="Chen C."/>
            <person name="Yanf M."/>
            <person name="Daum C."/>
            <person name="Ng V."/>
            <person name="Clum A."/>
            <person name="Ohm R."/>
            <person name="Martin F."/>
            <person name="Silar P."/>
            <person name="Natvig D."/>
            <person name="Lalanne C."/>
            <person name="Gautier V."/>
            <person name="Ament-Velasquez S.L."/>
            <person name="Kruys A."/>
            <person name="Hutchinson M.I."/>
            <person name="Powell A.J."/>
            <person name="Barry K."/>
            <person name="Miller A.N."/>
            <person name="Grigoriev I.V."/>
            <person name="Debuchy R."/>
            <person name="Gladieux P."/>
            <person name="Thoren M.H."/>
            <person name="Johannesson H."/>
        </authorList>
    </citation>
    <scope>NUCLEOTIDE SEQUENCE</scope>
    <source>
        <strain evidence="9">CBS 731.68</strain>
    </source>
</reference>
<dbReference type="GO" id="GO:0005634">
    <property type="term" value="C:nucleus"/>
    <property type="evidence" value="ECO:0007669"/>
    <property type="project" value="TreeGrafter"/>
</dbReference>
<dbReference type="EMBL" id="MU853224">
    <property type="protein sequence ID" value="KAK4127166.1"/>
    <property type="molecule type" value="Genomic_DNA"/>
</dbReference>
<name>A0AAN6U797_9PEZI</name>
<dbReference type="Proteomes" id="UP001302602">
    <property type="component" value="Unassembled WGS sequence"/>
</dbReference>
<dbReference type="GeneID" id="87828856"/>
<dbReference type="GO" id="GO:0001228">
    <property type="term" value="F:DNA-binding transcription activator activity, RNA polymerase II-specific"/>
    <property type="evidence" value="ECO:0007669"/>
    <property type="project" value="TreeGrafter"/>
</dbReference>
<dbReference type="Pfam" id="PF00172">
    <property type="entry name" value="Zn_clus"/>
    <property type="match status" value="1"/>
</dbReference>
<dbReference type="AlphaFoldDB" id="A0AAN6U797"/>
<dbReference type="SMART" id="SM00066">
    <property type="entry name" value="GAL4"/>
    <property type="match status" value="1"/>
</dbReference>
<evidence type="ECO:0000256" key="5">
    <source>
        <dbReference type="ARBA" id="ARBA00023163"/>
    </source>
</evidence>
<evidence type="ECO:0000256" key="7">
    <source>
        <dbReference type="SAM" id="MobiDB-lite"/>
    </source>
</evidence>
<keyword evidence="10" id="KW-1185">Reference proteome</keyword>
<dbReference type="InterPro" id="IPR051430">
    <property type="entry name" value="Fungal_TF_Env_Response"/>
</dbReference>
<comment type="caution">
    <text evidence="9">The sequence shown here is derived from an EMBL/GenBank/DDBJ whole genome shotgun (WGS) entry which is preliminary data.</text>
</comment>
<sequence>MQSQTEQQSTIRRRRRPALSCRECRRRKIKCDHNKPCAQCVRHNAQCFYKPFADKDPTRRRGLQSTGGSRVRDDGSPVGSRPTTVSAASPPPTVPIPLVTPEHTPDQIPILRDILQRIQKLETLSASGSGKGNHSSPKASPEAAQGEPAQRSLTPQPLAAAQGWQSVMNNKPRDWGRSRWVGGAPEFTAIITCYSEIMGRGTGDTSYHSPEAAVLVSQAGHLLRKSKIGAKSIKVDRPAPRLNSPGVVLTLPPRETADAKARLYFAAFESTHRILHVPTFWTEYQRCWDHPDSITADLRLKVLLVIGIGSSLYDHGDVTATHRNTESVQQWICAAQTWISGPVEKDRLDITGLQIHCLTMLARQLFAIGGDTVWVSMGSLVHGAMQIGLHRDPKHLPAMPVLQAELRRRLWATILELVVQSSLDAWMPLRISLDEFNTEHPSNINDDEIEESTTVLRSHPRDRFTSTSMQLAMLDSLSTRFRVVQLLNDLQSNRSYNQFLTLTSELTSALQAYTTLFTRTNSNESNGPTPFHRNLLDYLARRFIVPLHFPYSHQARTNPMFHYSVKVSLDAALALVSPGLDDGGMFARLMAISGGLFREGIRSATAAISLELLAHVETQRRDGSLQRTSQWRDFLKQVVRDLAALSEERIRKGETNVKSHMFLSMVLAHVEAIEEDKPVEVAVARAARDSLEMSERWLSSRMMEGLGFVGHEMRAGLGGSSSSGEGGIMDEIDGFGFEGFSGEEFAWETFFADGRFG</sequence>
<gene>
    <name evidence="9" type="ORF">N657DRAFT_641111</name>
</gene>
<dbReference type="PANTHER" id="PTHR31944">
    <property type="entry name" value="HEME-RESPONSIVE ZINC FINGER TRANSCRIPTION FACTOR HAP1"/>
    <property type="match status" value="1"/>
</dbReference>
<evidence type="ECO:0000256" key="6">
    <source>
        <dbReference type="ARBA" id="ARBA00023242"/>
    </source>
</evidence>
<dbReference type="PROSITE" id="PS00463">
    <property type="entry name" value="ZN2_CY6_FUNGAL_1"/>
    <property type="match status" value="1"/>
</dbReference>
<evidence type="ECO:0000313" key="10">
    <source>
        <dbReference type="Proteomes" id="UP001302602"/>
    </source>
</evidence>
<feature type="domain" description="Zn(2)-C6 fungal-type" evidence="8">
    <location>
        <begin position="20"/>
        <end position="49"/>
    </location>
</feature>
<evidence type="ECO:0000256" key="1">
    <source>
        <dbReference type="ARBA" id="ARBA00022723"/>
    </source>
</evidence>
<dbReference type="CDD" id="cd00067">
    <property type="entry name" value="GAL4"/>
    <property type="match status" value="1"/>
</dbReference>
<keyword evidence="5" id="KW-0804">Transcription</keyword>
<feature type="compositionally biased region" description="Polar residues" evidence="7">
    <location>
        <begin position="124"/>
        <end position="138"/>
    </location>
</feature>
<evidence type="ECO:0000259" key="8">
    <source>
        <dbReference type="PROSITE" id="PS50048"/>
    </source>
</evidence>
<accession>A0AAN6U797</accession>
<dbReference type="Pfam" id="PF04082">
    <property type="entry name" value="Fungal_trans"/>
    <property type="match status" value="1"/>
</dbReference>
<evidence type="ECO:0000256" key="2">
    <source>
        <dbReference type="ARBA" id="ARBA00022833"/>
    </source>
</evidence>
<evidence type="ECO:0000256" key="4">
    <source>
        <dbReference type="ARBA" id="ARBA00023125"/>
    </source>
</evidence>
<protein>
    <recommendedName>
        <fullName evidence="8">Zn(2)-C6 fungal-type domain-containing protein</fullName>
    </recommendedName>
</protein>
<evidence type="ECO:0000313" key="9">
    <source>
        <dbReference type="EMBL" id="KAK4127166.1"/>
    </source>
</evidence>
<dbReference type="InterPro" id="IPR001138">
    <property type="entry name" value="Zn2Cys6_DnaBD"/>
</dbReference>
<dbReference type="InterPro" id="IPR007219">
    <property type="entry name" value="XnlR_reg_dom"/>
</dbReference>
<keyword evidence="4" id="KW-0238">DNA-binding</keyword>
<dbReference type="GO" id="GO:0008270">
    <property type="term" value="F:zinc ion binding"/>
    <property type="evidence" value="ECO:0007669"/>
    <property type="project" value="InterPro"/>
</dbReference>
<dbReference type="Gene3D" id="4.10.240.10">
    <property type="entry name" value="Zn(2)-C6 fungal-type DNA-binding domain"/>
    <property type="match status" value="1"/>
</dbReference>